<evidence type="ECO:0000313" key="1">
    <source>
        <dbReference type="EMBL" id="ACQ67843.1"/>
    </source>
</evidence>
<evidence type="ECO:0000313" key="2">
    <source>
        <dbReference type="Proteomes" id="UP000002334"/>
    </source>
</evidence>
<organism evidence="1 2">
    <name type="scientific">Hamiltonella defensa subsp. Acyrthosiphon pisum (strain 5AT)</name>
    <dbReference type="NCBI Taxonomy" id="572265"/>
    <lineage>
        <taxon>Bacteria</taxon>
        <taxon>Pseudomonadati</taxon>
        <taxon>Pseudomonadota</taxon>
        <taxon>Gammaproteobacteria</taxon>
        <taxon>Enterobacterales</taxon>
        <taxon>Enterobacteriaceae</taxon>
        <taxon>aphid secondary symbionts</taxon>
        <taxon>Candidatus Williamhamiltonella</taxon>
    </lineage>
</organism>
<proteinExistence type="predicted"/>
<dbReference type="GeneID" id="66260905"/>
<dbReference type="Proteomes" id="UP000002334">
    <property type="component" value="Chromosome"/>
</dbReference>
<accession>C4K5K0</accession>
<keyword evidence="2" id="KW-1185">Reference proteome</keyword>
<protein>
    <submittedName>
        <fullName evidence="1">RTX-family protein-13</fullName>
    </submittedName>
</protein>
<sequence>MHTALQTLYDYPIQGLDGIENKEYSFDFNQGYALLHKLKDIIPEIAEVLMTNGDKENAKNLFKGLCFGLSTRYLMEERIHGPGGGRDYMLMLEYIVDQYSKINLMIFNVFWLTCVQYPGVYIVSS</sequence>
<dbReference type="RefSeq" id="WP_015873637.1">
    <property type="nucleotide sequence ID" value="NC_012751.1"/>
</dbReference>
<reference evidence="1 2" key="1">
    <citation type="journal article" date="2009" name="Proc. Natl. Acad. Sci. U.S.A.">
        <title>Hamiltonella defensa, genome evolution of protective bacterial endosymbiont from pathogenic ancestors.</title>
        <authorList>
            <person name="Degnan P.H."/>
            <person name="Yu Y."/>
            <person name="Sisneros N."/>
            <person name="Wing R.A."/>
            <person name="Moran N.A."/>
        </authorList>
    </citation>
    <scope>NUCLEOTIDE SEQUENCE [LARGE SCALE GENOMIC DNA]</scope>
    <source>
        <strain evidence="2">5AT</strain>
    </source>
</reference>
<gene>
    <name evidence="1" type="primary">rtxA_13</name>
    <name evidence="1" type="ordered locus">HDEF_1184</name>
</gene>
<dbReference type="KEGG" id="hde:HDEF_1184"/>
<dbReference type="HOGENOM" id="CLU_1989527_0_0_6"/>
<name>C4K5K0_HAMD5</name>
<dbReference type="EMBL" id="CP001277">
    <property type="protein sequence ID" value="ACQ67843.1"/>
    <property type="molecule type" value="Genomic_DNA"/>
</dbReference>
<dbReference type="AlphaFoldDB" id="C4K5K0"/>
<dbReference type="STRING" id="572265.HDEF_1184"/>